<gene>
    <name evidence="2" type="ORF">E2C01_043791</name>
</gene>
<sequence length="79" mass="8528">MLHLAAGFLDIQNKLHHHNIFSHIVETCSEQLAGTLDRRPCGSEEDESTAVSSGTEREPSPTPCDVEEVVAVAGKTQIS</sequence>
<organism evidence="2 3">
    <name type="scientific">Portunus trituberculatus</name>
    <name type="common">Swimming crab</name>
    <name type="synonym">Neptunus trituberculatus</name>
    <dbReference type="NCBI Taxonomy" id="210409"/>
    <lineage>
        <taxon>Eukaryota</taxon>
        <taxon>Metazoa</taxon>
        <taxon>Ecdysozoa</taxon>
        <taxon>Arthropoda</taxon>
        <taxon>Crustacea</taxon>
        <taxon>Multicrustacea</taxon>
        <taxon>Malacostraca</taxon>
        <taxon>Eumalacostraca</taxon>
        <taxon>Eucarida</taxon>
        <taxon>Decapoda</taxon>
        <taxon>Pleocyemata</taxon>
        <taxon>Brachyura</taxon>
        <taxon>Eubrachyura</taxon>
        <taxon>Portunoidea</taxon>
        <taxon>Portunidae</taxon>
        <taxon>Portuninae</taxon>
        <taxon>Portunus</taxon>
    </lineage>
</organism>
<evidence type="ECO:0000313" key="3">
    <source>
        <dbReference type="Proteomes" id="UP000324222"/>
    </source>
</evidence>
<name>A0A5B7FY93_PORTR</name>
<protein>
    <submittedName>
        <fullName evidence="2">Uncharacterized protein</fullName>
    </submittedName>
</protein>
<accession>A0A5B7FY93</accession>
<reference evidence="2 3" key="1">
    <citation type="submission" date="2019-05" db="EMBL/GenBank/DDBJ databases">
        <title>Another draft genome of Portunus trituberculatus and its Hox gene families provides insights of decapod evolution.</title>
        <authorList>
            <person name="Jeong J.-H."/>
            <person name="Song I."/>
            <person name="Kim S."/>
            <person name="Choi T."/>
            <person name="Kim D."/>
            <person name="Ryu S."/>
            <person name="Kim W."/>
        </authorList>
    </citation>
    <scope>NUCLEOTIDE SEQUENCE [LARGE SCALE GENOMIC DNA]</scope>
    <source>
        <tissue evidence="2">Muscle</tissue>
    </source>
</reference>
<comment type="caution">
    <text evidence="2">The sequence shown here is derived from an EMBL/GenBank/DDBJ whole genome shotgun (WGS) entry which is preliminary data.</text>
</comment>
<feature type="region of interest" description="Disordered" evidence="1">
    <location>
        <begin position="37"/>
        <end position="65"/>
    </location>
</feature>
<evidence type="ECO:0000256" key="1">
    <source>
        <dbReference type="SAM" id="MobiDB-lite"/>
    </source>
</evidence>
<evidence type="ECO:0000313" key="2">
    <source>
        <dbReference type="EMBL" id="MPC49973.1"/>
    </source>
</evidence>
<dbReference type="Proteomes" id="UP000324222">
    <property type="component" value="Unassembled WGS sequence"/>
</dbReference>
<proteinExistence type="predicted"/>
<dbReference type="AlphaFoldDB" id="A0A5B7FY93"/>
<keyword evidence="3" id="KW-1185">Reference proteome</keyword>
<dbReference type="EMBL" id="VSRR010009210">
    <property type="protein sequence ID" value="MPC49973.1"/>
    <property type="molecule type" value="Genomic_DNA"/>
</dbReference>